<evidence type="ECO:0000313" key="3">
    <source>
        <dbReference type="EMBL" id="GGN53621.1"/>
    </source>
</evidence>
<reference evidence="3 4" key="1">
    <citation type="journal article" date="2014" name="Int. J. Syst. Evol. Microbiol.">
        <title>Complete genome sequence of Corynebacterium casei LMG S-19264T (=DSM 44701T), isolated from a smear-ripened cheese.</title>
        <authorList>
            <consortium name="US DOE Joint Genome Institute (JGI-PGF)"/>
            <person name="Walter F."/>
            <person name="Albersmeier A."/>
            <person name="Kalinowski J."/>
            <person name="Ruckert C."/>
        </authorList>
    </citation>
    <scope>NUCLEOTIDE SEQUENCE [LARGE SCALE GENOMIC DNA]</scope>
    <source>
        <strain evidence="3 4">CGMCC 4.7111</strain>
    </source>
</reference>
<organism evidence="3 4">
    <name type="scientific">Streptomyces albiflavescens</name>
    <dbReference type="NCBI Taxonomy" id="1623582"/>
    <lineage>
        <taxon>Bacteria</taxon>
        <taxon>Bacillati</taxon>
        <taxon>Actinomycetota</taxon>
        <taxon>Actinomycetes</taxon>
        <taxon>Kitasatosporales</taxon>
        <taxon>Streptomycetaceae</taxon>
        <taxon>Streptomyces</taxon>
    </lineage>
</organism>
<feature type="region of interest" description="Disordered" evidence="1">
    <location>
        <begin position="112"/>
        <end position="135"/>
    </location>
</feature>
<evidence type="ECO:0000256" key="1">
    <source>
        <dbReference type="SAM" id="MobiDB-lite"/>
    </source>
</evidence>
<keyword evidence="2" id="KW-0812">Transmembrane</keyword>
<comment type="caution">
    <text evidence="3">The sequence shown here is derived from an EMBL/GenBank/DDBJ whole genome shotgun (WGS) entry which is preliminary data.</text>
</comment>
<protein>
    <submittedName>
        <fullName evidence="3">Uncharacterized protein</fullName>
    </submittedName>
</protein>
<dbReference type="Proteomes" id="UP000600365">
    <property type="component" value="Unassembled WGS sequence"/>
</dbReference>
<dbReference type="AlphaFoldDB" id="A0A918D033"/>
<evidence type="ECO:0000256" key="2">
    <source>
        <dbReference type="SAM" id="Phobius"/>
    </source>
</evidence>
<keyword evidence="2" id="KW-1133">Transmembrane helix</keyword>
<feature type="transmembrane region" description="Helical" evidence="2">
    <location>
        <begin position="75"/>
        <end position="95"/>
    </location>
</feature>
<name>A0A918D033_9ACTN</name>
<feature type="transmembrane region" description="Helical" evidence="2">
    <location>
        <begin position="51"/>
        <end position="69"/>
    </location>
</feature>
<proteinExistence type="predicted"/>
<accession>A0A918D033</accession>
<sequence>MTLSASALVAYWPDSLTESTSSVHVIRVGGMAAVFAAPTVAAVTMGFAAPAVAAAAIVSAVPAVAAAVVVDAGSIAVVVAVALVRPVSLVVLAVLKRLIVRALLAFRCSLASPSGRGSDPGPAKRVPVHIGCTRV</sequence>
<dbReference type="EMBL" id="BMMM01000002">
    <property type="protein sequence ID" value="GGN53621.1"/>
    <property type="molecule type" value="Genomic_DNA"/>
</dbReference>
<evidence type="ECO:0000313" key="4">
    <source>
        <dbReference type="Proteomes" id="UP000600365"/>
    </source>
</evidence>
<keyword evidence="2" id="KW-0472">Membrane</keyword>
<gene>
    <name evidence="3" type="ORF">GCM10011579_011990</name>
</gene>
<feature type="transmembrane region" description="Helical" evidence="2">
    <location>
        <begin position="25"/>
        <end position="44"/>
    </location>
</feature>
<keyword evidence="4" id="KW-1185">Reference proteome</keyword>